<dbReference type="PANTHER" id="PTHR12069:SF0">
    <property type="entry name" value="DNA-DIRECTED RNA POLYMERASE III SUBUNIT RPC5"/>
    <property type="match status" value="1"/>
</dbReference>
<dbReference type="InterPro" id="IPR006886">
    <property type="entry name" value="RNA_pol_III_Rpc5"/>
</dbReference>
<dbReference type="STRING" id="1344416.A0A139AY27"/>
<dbReference type="OMA" id="NEMDWAK"/>
<dbReference type="PANTHER" id="PTHR12069">
    <property type="entry name" value="DNA-DIRECTED RNA POLYMERASES III 80 KDA POLYPEPTIDE RNA POLYMERASE III SUBUNIT 5"/>
    <property type="match status" value="1"/>
</dbReference>
<dbReference type="GO" id="GO:0005666">
    <property type="term" value="C:RNA polymerase III complex"/>
    <property type="evidence" value="ECO:0007669"/>
    <property type="project" value="TreeGrafter"/>
</dbReference>
<keyword evidence="2" id="KW-1185">Reference proteome</keyword>
<dbReference type="EMBL" id="KQ965732">
    <property type="protein sequence ID" value="KXS21604.1"/>
    <property type="molecule type" value="Genomic_DNA"/>
</dbReference>
<name>A0A139AY27_GONPJ</name>
<dbReference type="Proteomes" id="UP000070544">
    <property type="component" value="Unassembled WGS sequence"/>
</dbReference>
<sequence length="648" mass="70287">MDADESMDVSDSDASSVDSDDAVLAEYPVFLSRDLGDAIHLLQFPLGHAPETTQTHPLSGKLKPKSKQLELHVPLDTGDSHYDQDRGAMMATIATKGAKSAGGHDDDVQPDFGTKKVLEKQTLVSSLVPSVANYCVGAFSEGALHLHPISTLLQLRPSLAHLIPPSADAPAPSNPHVLGAGPAPKKAGEVDKAAMAREMARNAASRKAREEEWVPLEVEGAELSTLLTHLIHPPLAPSAAPVSPTSYLDDLSPVVRDRPKNAELRVFRGMALADVAGADVGIQIRVVMTNAHILPLSRLLSHLVPPPSHPTPHITATQALPHLKPLCHIVRGLLVLKSPVLYSGRPMHARNILLGFFRESPVVHRAELCDQTAIGAAEARGMLGEIAVYVPGEGDTPGQWELRYPDDDGFAEWPEEAADLERILDEEIEASRQDLLLRVSDAKAKSKTKVEPGAKRQVGMKAEPITTVVINADVNVNADDILAFDGSPFADPRDFHVQGATKDDQIAHLCKQVLMVYGPCTLRFLRSCVAWRGAKEPKLQHNKITPTPPSVEHLTVLLAPFTEVIHSTYVLATSEHSKLSTSLGAYRDAVLALFRKAPGVKKQEVNTECENRGLDPMGSSTYKKVLSEFANFESAKWMWKRGEHKVPP</sequence>
<reference evidence="1 2" key="1">
    <citation type="journal article" date="2015" name="Genome Biol. Evol.">
        <title>Phylogenomic analyses indicate that early fungi evolved digesting cell walls of algal ancestors of land plants.</title>
        <authorList>
            <person name="Chang Y."/>
            <person name="Wang S."/>
            <person name="Sekimoto S."/>
            <person name="Aerts A.L."/>
            <person name="Choi C."/>
            <person name="Clum A."/>
            <person name="LaButti K.M."/>
            <person name="Lindquist E.A."/>
            <person name="Yee Ngan C."/>
            <person name="Ohm R.A."/>
            <person name="Salamov A.A."/>
            <person name="Grigoriev I.V."/>
            <person name="Spatafora J.W."/>
            <person name="Berbee M.L."/>
        </authorList>
    </citation>
    <scope>NUCLEOTIDE SEQUENCE [LARGE SCALE GENOMIC DNA]</scope>
    <source>
        <strain evidence="1 2">JEL478</strain>
    </source>
</reference>
<gene>
    <name evidence="1" type="ORF">M427DRAFT_274537</name>
</gene>
<dbReference type="GO" id="GO:0042797">
    <property type="term" value="P:tRNA transcription by RNA polymerase III"/>
    <property type="evidence" value="ECO:0007669"/>
    <property type="project" value="TreeGrafter"/>
</dbReference>
<evidence type="ECO:0000313" key="2">
    <source>
        <dbReference type="Proteomes" id="UP000070544"/>
    </source>
</evidence>
<dbReference type="OrthoDB" id="340681at2759"/>
<evidence type="ECO:0000313" key="1">
    <source>
        <dbReference type="EMBL" id="KXS21604.1"/>
    </source>
</evidence>
<accession>A0A139AY27</accession>
<protein>
    <submittedName>
        <fullName evidence="1">Uncharacterized protein</fullName>
    </submittedName>
</protein>
<dbReference type="Pfam" id="PF04801">
    <property type="entry name" value="RPC5"/>
    <property type="match status" value="1"/>
</dbReference>
<organism evidence="1 2">
    <name type="scientific">Gonapodya prolifera (strain JEL478)</name>
    <name type="common">Monoblepharis prolifera</name>
    <dbReference type="NCBI Taxonomy" id="1344416"/>
    <lineage>
        <taxon>Eukaryota</taxon>
        <taxon>Fungi</taxon>
        <taxon>Fungi incertae sedis</taxon>
        <taxon>Chytridiomycota</taxon>
        <taxon>Chytridiomycota incertae sedis</taxon>
        <taxon>Monoblepharidomycetes</taxon>
        <taxon>Monoblepharidales</taxon>
        <taxon>Gonapodyaceae</taxon>
        <taxon>Gonapodya</taxon>
    </lineage>
</organism>
<dbReference type="AlphaFoldDB" id="A0A139AY27"/>
<proteinExistence type="predicted"/>